<dbReference type="Pfam" id="PF12833">
    <property type="entry name" value="HTH_18"/>
    <property type="match status" value="1"/>
</dbReference>
<protein>
    <submittedName>
        <fullName evidence="5">AraC-like DNA-binding protein</fullName>
    </submittedName>
</protein>
<dbReference type="Proteomes" id="UP000321261">
    <property type="component" value="Unassembled WGS sequence"/>
</dbReference>
<keyword evidence="2 5" id="KW-0238">DNA-binding</keyword>
<dbReference type="SUPFAM" id="SSF46689">
    <property type="entry name" value="Homeodomain-like"/>
    <property type="match status" value="1"/>
</dbReference>
<dbReference type="InterPro" id="IPR009057">
    <property type="entry name" value="Homeodomain-like_sf"/>
</dbReference>
<dbReference type="InterPro" id="IPR018060">
    <property type="entry name" value="HTH_AraC"/>
</dbReference>
<feature type="domain" description="HTH araC/xylS-type" evidence="4">
    <location>
        <begin position="234"/>
        <end position="332"/>
    </location>
</feature>
<keyword evidence="6" id="KW-1185">Reference proteome</keyword>
<dbReference type="PANTHER" id="PTHR47894">
    <property type="entry name" value="HTH-TYPE TRANSCRIPTIONAL REGULATOR GADX"/>
    <property type="match status" value="1"/>
</dbReference>
<name>A0A561SX63_9PSEU</name>
<evidence type="ECO:0000256" key="1">
    <source>
        <dbReference type="ARBA" id="ARBA00023015"/>
    </source>
</evidence>
<evidence type="ECO:0000313" key="6">
    <source>
        <dbReference type="Proteomes" id="UP000321261"/>
    </source>
</evidence>
<evidence type="ECO:0000259" key="4">
    <source>
        <dbReference type="PROSITE" id="PS01124"/>
    </source>
</evidence>
<sequence>MGSVVRAALFRGLPQLVDHLGGDGAAVLARFHVPGGALDSDDALLTARTAGLLMEAAAAELDSPDFGLRLAEVQDVRILGPLSIALENSATLGEALDCASRFLFAHSPVSRVARIPDPDEVAGVVGLLYESIGEPSQPQAVDHALGLFHRIITQLHDGPYVLRAAHLPHPAVAPVSRYTGFFGADVRFERPAAVLRVPAGLLSAPLPGANSMLRDITLDYLAAHFTDRGRSVGDEVRLLLRRALGTSPVTISSVARPLTMHPRTLQRRLAAESTTFEAILDEVRRESAERLITETDLPLAQVTALVGLTEQSALSRAGRRWFGRSPRELRRG</sequence>
<keyword evidence="3" id="KW-0804">Transcription</keyword>
<evidence type="ECO:0000313" key="5">
    <source>
        <dbReference type="EMBL" id="TWF79421.1"/>
    </source>
</evidence>
<dbReference type="GO" id="GO:0005829">
    <property type="term" value="C:cytosol"/>
    <property type="evidence" value="ECO:0007669"/>
    <property type="project" value="TreeGrafter"/>
</dbReference>
<dbReference type="GO" id="GO:0003700">
    <property type="term" value="F:DNA-binding transcription factor activity"/>
    <property type="evidence" value="ECO:0007669"/>
    <property type="project" value="InterPro"/>
</dbReference>
<proteinExistence type="predicted"/>
<gene>
    <name evidence="5" type="ORF">FHX44_115354</name>
</gene>
<evidence type="ECO:0000256" key="3">
    <source>
        <dbReference type="ARBA" id="ARBA00023163"/>
    </source>
</evidence>
<dbReference type="GO" id="GO:0000976">
    <property type="term" value="F:transcription cis-regulatory region binding"/>
    <property type="evidence" value="ECO:0007669"/>
    <property type="project" value="TreeGrafter"/>
</dbReference>
<dbReference type="PROSITE" id="PS01124">
    <property type="entry name" value="HTH_ARAC_FAMILY_2"/>
    <property type="match status" value="1"/>
</dbReference>
<dbReference type="EMBL" id="VIWU01000001">
    <property type="protein sequence ID" value="TWF79421.1"/>
    <property type="molecule type" value="Genomic_DNA"/>
</dbReference>
<dbReference type="Gene3D" id="1.10.10.60">
    <property type="entry name" value="Homeodomain-like"/>
    <property type="match status" value="1"/>
</dbReference>
<dbReference type="SMART" id="SM00342">
    <property type="entry name" value="HTH_ARAC"/>
    <property type="match status" value="1"/>
</dbReference>
<dbReference type="InterPro" id="IPR032687">
    <property type="entry name" value="AraC-type_N"/>
</dbReference>
<dbReference type="OrthoDB" id="5241536at2"/>
<comment type="caution">
    <text evidence="5">The sequence shown here is derived from an EMBL/GenBank/DDBJ whole genome shotgun (WGS) entry which is preliminary data.</text>
</comment>
<dbReference type="PANTHER" id="PTHR47894:SF4">
    <property type="entry name" value="HTH-TYPE TRANSCRIPTIONAL REGULATOR GADX"/>
    <property type="match status" value="1"/>
</dbReference>
<evidence type="ECO:0000256" key="2">
    <source>
        <dbReference type="ARBA" id="ARBA00023125"/>
    </source>
</evidence>
<organism evidence="5 6">
    <name type="scientific">Pseudonocardia hierapolitana</name>
    <dbReference type="NCBI Taxonomy" id="1128676"/>
    <lineage>
        <taxon>Bacteria</taxon>
        <taxon>Bacillati</taxon>
        <taxon>Actinomycetota</taxon>
        <taxon>Actinomycetes</taxon>
        <taxon>Pseudonocardiales</taxon>
        <taxon>Pseudonocardiaceae</taxon>
        <taxon>Pseudonocardia</taxon>
    </lineage>
</organism>
<dbReference type="RefSeq" id="WP_147258282.1">
    <property type="nucleotide sequence ID" value="NZ_VIWU01000001.1"/>
</dbReference>
<reference evidence="5 6" key="1">
    <citation type="submission" date="2019-06" db="EMBL/GenBank/DDBJ databases">
        <title>Sequencing the genomes of 1000 actinobacteria strains.</title>
        <authorList>
            <person name="Klenk H.-P."/>
        </authorList>
    </citation>
    <scope>NUCLEOTIDE SEQUENCE [LARGE SCALE GENOMIC DNA]</scope>
    <source>
        <strain evidence="5 6">DSM 45671</strain>
    </source>
</reference>
<dbReference type="AlphaFoldDB" id="A0A561SX63"/>
<dbReference type="Pfam" id="PF12625">
    <property type="entry name" value="Arabinose_bd"/>
    <property type="match status" value="1"/>
</dbReference>
<keyword evidence="1" id="KW-0805">Transcription regulation</keyword>
<accession>A0A561SX63</accession>